<dbReference type="EMBL" id="QKQS01000042">
    <property type="protein sequence ID" value="PZA09105.1"/>
    <property type="molecule type" value="Genomic_DNA"/>
</dbReference>
<keyword evidence="1" id="KW-0812">Transmembrane</keyword>
<evidence type="ECO:0000313" key="3">
    <source>
        <dbReference type="EMBL" id="PZA09105.1"/>
    </source>
</evidence>
<dbReference type="Pfam" id="PF07811">
    <property type="entry name" value="TadE"/>
    <property type="match status" value="1"/>
</dbReference>
<comment type="caution">
    <text evidence="3">The sequence shown here is derived from an EMBL/GenBank/DDBJ whole genome shotgun (WGS) entry which is preliminary data.</text>
</comment>
<keyword evidence="1" id="KW-1133">Transmembrane helix</keyword>
<keyword evidence="1" id="KW-0472">Membrane</keyword>
<sequence length="177" mass="19591">MPFIVSPALALARRFRRSGQGSAAVEFAMVAPIFFALLFAIIEVGLIFFAGQVLETAVQDSSRLILTRQAQDGSMQETDFKNDVCNRVKGLFSCDGIYVDVENYGSDFSKVELVTPIDKDKNFIDNMKYDIGGPGDIIVVRVFYQWPLFVTGLGFDPSNLANGNRLLMATTAFRNEP</sequence>
<evidence type="ECO:0000259" key="2">
    <source>
        <dbReference type="Pfam" id="PF07811"/>
    </source>
</evidence>
<protein>
    <submittedName>
        <fullName evidence="3">Pilus assembly protein</fullName>
    </submittedName>
</protein>
<organism evidence="3 4">
    <name type="scientific">Rhodopseudomonas palustris</name>
    <dbReference type="NCBI Taxonomy" id="1076"/>
    <lineage>
        <taxon>Bacteria</taxon>
        <taxon>Pseudomonadati</taxon>
        <taxon>Pseudomonadota</taxon>
        <taxon>Alphaproteobacteria</taxon>
        <taxon>Hyphomicrobiales</taxon>
        <taxon>Nitrobacteraceae</taxon>
        <taxon>Rhodopseudomonas</taxon>
    </lineage>
</organism>
<feature type="domain" description="TadE-like" evidence="2">
    <location>
        <begin position="21"/>
        <end position="63"/>
    </location>
</feature>
<evidence type="ECO:0000256" key="1">
    <source>
        <dbReference type="SAM" id="Phobius"/>
    </source>
</evidence>
<evidence type="ECO:0000313" key="4">
    <source>
        <dbReference type="Proteomes" id="UP000248134"/>
    </source>
</evidence>
<name>A0A323U8J1_RHOPL</name>
<feature type="transmembrane region" description="Helical" evidence="1">
    <location>
        <begin position="33"/>
        <end position="54"/>
    </location>
</feature>
<gene>
    <name evidence="3" type="ORF">DNX69_25810</name>
</gene>
<dbReference type="InterPro" id="IPR012495">
    <property type="entry name" value="TadE-like_dom"/>
</dbReference>
<dbReference type="RefSeq" id="WP_110788867.1">
    <property type="nucleotide sequence ID" value="NZ_QKQS01000042.1"/>
</dbReference>
<proteinExistence type="predicted"/>
<dbReference type="OrthoDB" id="7349713at2"/>
<accession>A0A323U8J1</accession>
<reference evidence="3 4" key="1">
    <citation type="submission" date="2018-06" db="EMBL/GenBank/DDBJ databases">
        <title>Draft Whole-Genome Sequence of the purple photosynthetic bacterium Rhodospeudomonas palustris XCP.</title>
        <authorList>
            <person name="Rayyan A."/>
            <person name="Meyer T.E."/>
            <person name="Kyndt J.A."/>
        </authorList>
    </citation>
    <scope>NUCLEOTIDE SEQUENCE [LARGE SCALE GENOMIC DNA]</scope>
    <source>
        <strain evidence="3 4">XCP</strain>
    </source>
</reference>
<dbReference type="Proteomes" id="UP000248134">
    <property type="component" value="Unassembled WGS sequence"/>
</dbReference>
<dbReference type="AlphaFoldDB" id="A0A323U8J1"/>